<feature type="compositionally biased region" description="Low complexity" evidence="1">
    <location>
        <begin position="138"/>
        <end position="161"/>
    </location>
</feature>
<comment type="caution">
    <text evidence="3">The sequence shown here is derived from an EMBL/GenBank/DDBJ whole genome shotgun (WGS) entry which is preliminary data.</text>
</comment>
<dbReference type="AlphaFoldDB" id="A0ABD3N6X5"/>
<feature type="compositionally biased region" description="Basic and acidic residues" evidence="1">
    <location>
        <begin position="100"/>
        <end position="113"/>
    </location>
</feature>
<feature type="compositionally biased region" description="Pro residues" evidence="1">
    <location>
        <begin position="125"/>
        <end position="137"/>
    </location>
</feature>
<name>A0ABD3N6X5_9STRA</name>
<keyword evidence="2" id="KW-0732">Signal</keyword>
<feature type="compositionally biased region" description="Low complexity" evidence="1">
    <location>
        <begin position="327"/>
        <end position="346"/>
    </location>
</feature>
<gene>
    <name evidence="3" type="ORF">ACHAWU_004418</name>
</gene>
<evidence type="ECO:0000313" key="4">
    <source>
        <dbReference type="Proteomes" id="UP001530293"/>
    </source>
</evidence>
<keyword evidence="4" id="KW-1185">Reference proteome</keyword>
<reference evidence="3 4" key="1">
    <citation type="submission" date="2024-10" db="EMBL/GenBank/DDBJ databases">
        <title>Updated reference genomes for cyclostephanoid diatoms.</title>
        <authorList>
            <person name="Roberts W.R."/>
            <person name="Alverson A.J."/>
        </authorList>
    </citation>
    <scope>NUCLEOTIDE SEQUENCE [LARGE SCALE GENOMIC DNA]</scope>
    <source>
        <strain evidence="3 4">AJA232-27</strain>
    </source>
</reference>
<sequence>MKLASIALILSAIVSSAHSEQSNGGTDAVRLLRPDKELRSRDDGVGETKVKRAKSSKPNFQDLAPKAKSVKVQNKSGKVQVIKSVDVKTPKPIGGLTDSADDKPTFKPSREPTPKPSRKKRTPKPSQPEEPIPPSPEVKPTYQPTPCTKKPTSMPSPSPTCHCGDNTMTPPKPLQPKPDDMLTPFPTVYPTPVPCFDEVEEEDSPSTSPTTSSIPTTSAMPSTSTIPTISRAPTPVCTCKETPSPTEEENVPPSPTKKPTRKPTKSPQYYFDTLPPTGIIDYSSGKPSPAPTVSWMPSVWKTPSEITEDTPTIGSKAVGSKASTNVTTGSKATGTKTSTNVTTGSKATGPMTANSNGGSWTESTTNGGVGSKATGQKTTTTGGGAKKTTTGQKTTTTTGGAKKTTGQKTSGAVPSNTGDWNGKL</sequence>
<dbReference type="Proteomes" id="UP001530293">
    <property type="component" value="Unassembled WGS sequence"/>
</dbReference>
<accession>A0ABD3N6X5</accession>
<evidence type="ECO:0000313" key="3">
    <source>
        <dbReference type="EMBL" id="KAL3771859.1"/>
    </source>
</evidence>
<protein>
    <submittedName>
        <fullName evidence="3">Uncharacterized protein</fullName>
    </submittedName>
</protein>
<feature type="compositionally biased region" description="Low complexity" evidence="1">
    <location>
        <begin position="372"/>
        <end position="409"/>
    </location>
</feature>
<feature type="compositionally biased region" description="Low complexity" evidence="1">
    <location>
        <begin position="205"/>
        <end position="235"/>
    </location>
</feature>
<feature type="compositionally biased region" description="Polar residues" evidence="1">
    <location>
        <begin position="410"/>
        <end position="424"/>
    </location>
</feature>
<evidence type="ECO:0000256" key="2">
    <source>
        <dbReference type="SAM" id="SignalP"/>
    </source>
</evidence>
<feature type="signal peptide" evidence="2">
    <location>
        <begin position="1"/>
        <end position="19"/>
    </location>
</feature>
<dbReference type="PRINTS" id="PR01217">
    <property type="entry name" value="PRICHEXTENSN"/>
</dbReference>
<feature type="region of interest" description="Disordered" evidence="1">
    <location>
        <begin position="16"/>
        <end position="424"/>
    </location>
</feature>
<proteinExistence type="predicted"/>
<feature type="chain" id="PRO_5044749943" evidence="2">
    <location>
        <begin position="20"/>
        <end position="424"/>
    </location>
</feature>
<evidence type="ECO:0000256" key="1">
    <source>
        <dbReference type="SAM" id="MobiDB-lite"/>
    </source>
</evidence>
<organism evidence="3 4">
    <name type="scientific">Discostella pseudostelligera</name>
    <dbReference type="NCBI Taxonomy" id="259834"/>
    <lineage>
        <taxon>Eukaryota</taxon>
        <taxon>Sar</taxon>
        <taxon>Stramenopiles</taxon>
        <taxon>Ochrophyta</taxon>
        <taxon>Bacillariophyta</taxon>
        <taxon>Coscinodiscophyceae</taxon>
        <taxon>Thalassiosirophycidae</taxon>
        <taxon>Stephanodiscales</taxon>
        <taxon>Stephanodiscaceae</taxon>
        <taxon>Discostella</taxon>
    </lineage>
</organism>
<feature type="compositionally biased region" description="Basic and acidic residues" evidence="1">
    <location>
        <begin position="30"/>
        <end position="50"/>
    </location>
</feature>
<dbReference type="EMBL" id="JALLBG020000020">
    <property type="protein sequence ID" value="KAL3771859.1"/>
    <property type="molecule type" value="Genomic_DNA"/>
</dbReference>
<feature type="compositionally biased region" description="Polar residues" evidence="1">
    <location>
        <begin position="351"/>
        <end position="366"/>
    </location>
</feature>